<evidence type="ECO:0000313" key="8">
    <source>
        <dbReference type="EMBL" id="CAH1388999.1"/>
    </source>
</evidence>
<protein>
    <recommendedName>
        <fullName evidence="7">Ig-like domain-containing protein</fullName>
    </recommendedName>
</protein>
<dbReference type="AlphaFoldDB" id="A0A9P0E5X8"/>
<evidence type="ECO:0000256" key="4">
    <source>
        <dbReference type="ARBA" id="ARBA00023180"/>
    </source>
</evidence>
<dbReference type="GO" id="GO:0005886">
    <property type="term" value="C:plasma membrane"/>
    <property type="evidence" value="ECO:0007669"/>
    <property type="project" value="TreeGrafter"/>
</dbReference>
<evidence type="ECO:0000256" key="2">
    <source>
        <dbReference type="ARBA" id="ARBA00023136"/>
    </source>
</evidence>
<dbReference type="InterPro" id="IPR003599">
    <property type="entry name" value="Ig_sub"/>
</dbReference>
<dbReference type="GO" id="GO:0050839">
    <property type="term" value="F:cell adhesion molecule binding"/>
    <property type="evidence" value="ECO:0007669"/>
    <property type="project" value="TreeGrafter"/>
</dbReference>
<dbReference type="InterPro" id="IPR007110">
    <property type="entry name" value="Ig-like_dom"/>
</dbReference>
<dbReference type="InterPro" id="IPR036179">
    <property type="entry name" value="Ig-like_dom_sf"/>
</dbReference>
<accession>A0A9P0E5X8</accession>
<organism evidence="8 9">
    <name type="scientific">Nezara viridula</name>
    <name type="common">Southern green stink bug</name>
    <name type="synonym">Cimex viridulus</name>
    <dbReference type="NCBI Taxonomy" id="85310"/>
    <lineage>
        <taxon>Eukaryota</taxon>
        <taxon>Metazoa</taxon>
        <taxon>Ecdysozoa</taxon>
        <taxon>Arthropoda</taxon>
        <taxon>Hexapoda</taxon>
        <taxon>Insecta</taxon>
        <taxon>Pterygota</taxon>
        <taxon>Neoptera</taxon>
        <taxon>Paraneoptera</taxon>
        <taxon>Hemiptera</taxon>
        <taxon>Heteroptera</taxon>
        <taxon>Panheteroptera</taxon>
        <taxon>Pentatomomorpha</taxon>
        <taxon>Pentatomoidea</taxon>
        <taxon>Pentatomidae</taxon>
        <taxon>Pentatominae</taxon>
        <taxon>Nezara</taxon>
    </lineage>
</organism>
<dbReference type="GO" id="GO:0005911">
    <property type="term" value="C:cell-cell junction"/>
    <property type="evidence" value="ECO:0007669"/>
    <property type="project" value="TreeGrafter"/>
</dbReference>
<keyword evidence="3" id="KW-1015">Disulfide bond</keyword>
<feature type="region of interest" description="Disordered" evidence="6">
    <location>
        <begin position="269"/>
        <end position="293"/>
    </location>
</feature>
<evidence type="ECO:0000256" key="3">
    <source>
        <dbReference type="ARBA" id="ARBA00023157"/>
    </source>
</evidence>
<dbReference type="GO" id="GO:0098609">
    <property type="term" value="P:cell-cell adhesion"/>
    <property type="evidence" value="ECO:0007669"/>
    <property type="project" value="TreeGrafter"/>
</dbReference>
<evidence type="ECO:0000259" key="7">
    <source>
        <dbReference type="PROSITE" id="PS50835"/>
    </source>
</evidence>
<dbReference type="SMART" id="SM00408">
    <property type="entry name" value="IGc2"/>
    <property type="match status" value="1"/>
</dbReference>
<gene>
    <name evidence="8" type="ORF">NEZAVI_LOCUS484</name>
</gene>
<dbReference type="Pfam" id="PF13927">
    <property type="entry name" value="Ig_3"/>
    <property type="match status" value="1"/>
</dbReference>
<keyword evidence="2" id="KW-0472">Membrane</keyword>
<dbReference type="InterPro" id="IPR051275">
    <property type="entry name" value="Cell_adhesion_signaling"/>
</dbReference>
<evidence type="ECO:0000256" key="1">
    <source>
        <dbReference type="ARBA" id="ARBA00004479"/>
    </source>
</evidence>
<keyword evidence="4" id="KW-0325">Glycoprotein</keyword>
<dbReference type="Proteomes" id="UP001152798">
    <property type="component" value="Chromosome 1"/>
</dbReference>
<reference evidence="8" key="1">
    <citation type="submission" date="2022-01" db="EMBL/GenBank/DDBJ databases">
        <authorList>
            <person name="King R."/>
        </authorList>
    </citation>
    <scope>NUCLEOTIDE SEQUENCE</scope>
</reference>
<dbReference type="OrthoDB" id="10039395at2759"/>
<dbReference type="SUPFAM" id="SSF48726">
    <property type="entry name" value="Immunoglobulin"/>
    <property type="match status" value="2"/>
</dbReference>
<keyword evidence="5" id="KW-0393">Immunoglobulin domain</keyword>
<dbReference type="SMART" id="SM00409">
    <property type="entry name" value="IG"/>
    <property type="match status" value="2"/>
</dbReference>
<sequence length="293" mass="33299">MKYNFHLDVAVGPTIRSVGPDRLSTANLYGEAKFDCEAEANPTPTYQWLQQVPELELPLIVSNEAKLELRNVSYQHQGDYICRVWNYIGNTERAVMSDPVTLQVVGGPQVLRGSWGGEVTALRGEDATLGLVVCADPRPRHASWEWGSLHLQVGQGLGRFQAEQLVQQEKREDCYEARLHVRQVDPTDSRTYFLKVENDKGTDRHYLRLAVRGSYNNGKFQLHRSRIQHSSGPVLIERLRDLHELSRYQGIDVSCSLCEFIKRPSFLPPPPPPYSRHGQPKRFPSTPLDATRL</sequence>
<dbReference type="PROSITE" id="PS50835">
    <property type="entry name" value="IG_LIKE"/>
    <property type="match status" value="1"/>
</dbReference>
<evidence type="ECO:0000256" key="6">
    <source>
        <dbReference type="SAM" id="MobiDB-lite"/>
    </source>
</evidence>
<dbReference type="InterPro" id="IPR013783">
    <property type="entry name" value="Ig-like_fold"/>
</dbReference>
<proteinExistence type="predicted"/>
<dbReference type="InterPro" id="IPR003598">
    <property type="entry name" value="Ig_sub2"/>
</dbReference>
<dbReference type="CDD" id="cd00096">
    <property type="entry name" value="Ig"/>
    <property type="match status" value="1"/>
</dbReference>
<feature type="domain" description="Ig-like" evidence="7">
    <location>
        <begin position="13"/>
        <end position="101"/>
    </location>
</feature>
<dbReference type="Gene3D" id="2.60.40.10">
    <property type="entry name" value="Immunoglobulins"/>
    <property type="match status" value="2"/>
</dbReference>
<name>A0A9P0E5X8_NEZVI</name>
<keyword evidence="9" id="KW-1185">Reference proteome</keyword>
<evidence type="ECO:0000313" key="9">
    <source>
        <dbReference type="Proteomes" id="UP001152798"/>
    </source>
</evidence>
<evidence type="ECO:0000256" key="5">
    <source>
        <dbReference type="ARBA" id="ARBA00023319"/>
    </source>
</evidence>
<dbReference type="PANTHER" id="PTHR11640:SF154">
    <property type="entry name" value="IRREGULAR CHIASM C-ROUGHEST PROTEIN-LIKE PROTEIN"/>
    <property type="match status" value="1"/>
</dbReference>
<dbReference type="EMBL" id="OV725077">
    <property type="protein sequence ID" value="CAH1388999.1"/>
    <property type="molecule type" value="Genomic_DNA"/>
</dbReference>
<comment type="subcellular location">
    <subcellularLocation>
        <location evidence="1">Membrane</location>
        <topology evidence="1">Single-pass type I membrane protein</topology>
    </subcellularLocation>
</comment>
<dbReference type="PANTHER" id="PTHR11640">
    <property type="entry name" value="NEPHRIN"/>
    <property type="match status" value="1"/>
</dbReference>